<reference evidence="2" key="1">
    <citation type="submission" date="2016-10" db="EMBL/GenBank/DDBJ databases">
        <authorList>
            <person name="Varghese N."/>
            <person name="Submissions S."/>
        </authorList>
    </citation>
    <scope>NUCLEOTIDE SEQUENCE [LARGE SCALE GENOMIC DNA]</scope>
    <source>
        <strain evidence="2">DSM 22017</strain>
    </source>
</reference>
<dbReference type="AlphaFoldDB" id="A0A1H4RGB1"/>
<name>A0A1H4RGB1_9ACTN</name>
<dbReference type="RefSeq" id="WP_090969015.1">
    <property type="nucleotide sequence ID" value="NZ_FNRT01000002.1"/>
</dbReference>
<dbReference type="Pfam" id="PF04134">
    <property type="entry name" value="DCC1-like"/>
    <property type="match status" value="1"/>
</dbReference>
<evidence type="ECO:0000313" key="1">
    <source>
        <dbReference type="EMBL" id="SEC30848.1"/>
    </source>
</evidence>
<evidence type="ECO:0000313" key="2">
    <source>
        <dbReference type="Proteomes" id="UP000198742"/>
    </source>
</evidence>
<dbReference type="STRING" id="402596.SAMN04489844_2054"/>
<keyword evidence="2" id="KW-1185">Reference proteome</keyword>
<dbReference type="InterPro" id="IPR007263">
    <property type="entry name" value="DCC1-like"/>
</dbReference>
<sequence length="133" mass="14398">MRLTVLYDDGCPLCCTFSGWLSRQPALVPIDLVPAGSWAARKRFPALDHERTLVEITVVSDSGEVWEGAHAWVMALWATTAHRSLAESLARPSRLPMARGAAHLAAGIRNAMSGLPRRDRAAACTDACCRPTS</sequence>
<dbReference type="Proteomes" id="UP000198742">
    <property type="component" value="Unassembled WGS sequence"/>
</dbReference>
<protein>
    <recommendedName>
        <fullName evidence="3">DUF393 domain-containing protein</fullName>
    </recommendedName>
</protein>
<evidence type="ECO:0008006" key="3">
    <source>
        <dbReference type="Google" id="ProtNLM"/>
    </source>
</evidence>
<dbReference type="OrthoDB" id="277004at2"/>
<proteinExistence type="predicted"/>
<dbReference type="EMBL" id="FNRT01000002">
    <property type="protein sequence ID" value="SEC30848.1"/>
    <property type="molecule type" value="Genomic_DNA"/>
</dbReference>
<dbReference type="GO" id="GO:0015035">
    <property type="term" value="F:protein-disulfide reductase activity"/>
    <property type="evidence" value="ECO:0007669"/>
    <property type="project" value="InterPro"/>
</dbReference>
<gene>
    <name evidence="1" type="ORF">SAMN04489844_2054</name>
</gene>
<organism evidence="1 2">
    <name type="scientific">Nocardioides exalbidus</name>
    <dbReference type="NCBI Taxonomy" id="402596"/>
    <lineage>
        <taxon>Bacteria</taxon>
        <taxon>Bacillati</taxon>
        <taxon>Actinomycetota</taxon>
        <taxon>Actinomycetes</taxon>
        <taxon>Propionibacteriales</taxon>
        <taxon>Nocardioidaceae</taxon>
        <taxon>Nocardioides</taxon>
    </lineage>
</organism>
<accession>A0A1H4RGB1</accession>